<keyword evidence="1" id="KW-0472">Membrane</keyword>
<evidence type="ECO:0000313" key="3">
    <source>
        <dbReference type="Proteomes" id="UP000034096"/>
    </source>
</evidence>
<gene>
    <name evidence="2" type="ORF">US75_C0014G0006</name>
</gene>
<dbReference type="PANTHER" id="PTHR35531">
    <property type="entry name" value="INNER MEMBRANE PROTEIN YBCI-RELATED"/>
    <property type="match status" value="1"/>
</dbReference>
<accession>A0A0G0IM54</accession>
<dbReference type="AlphaFoldDB" id="A0A0G0IM54"/>
<organism evidence="2 3">
    <name type="scientific">Candidatus Woesebacteria bacterium GW2011_GWC1_38_13</name>
    <dbReference type="NCBI Taxonomy" id="1618583"/>
    <lineage>
        <taxon>Bacteria</taxon>
        <taxon>Candidatus Woeseibacteriota</taxon>
    </lineage>
</organism>
<evidence type="ECO:0000313" key="2">
    <source>
        <dbReference type="EMBL" id="KKQ55757.1"/>
    </source>
</evidence>
<dbReference type="InterPro" id="IPR007404">
    <property type="entry name" value="YdjM-like"/>
</dbReference>
<dbReference type="STRING" id="1618583.US75_C0014G0006"/>
<dbReference type="PANTHER" id="PTHR35531:SF1">
    <property type="entry name" value="INNER MEMBRANE PROTEIN YBCI-RELATED"/>
    <property type="match status" value="1"/>
</dbReference>
<dbReference type="Pfam" id="PF04307">
    <property type="entry name" value="YdjM"/>
    <property type="match status" value="1"/>
</dbReference>
<feature type="transmembrane region" description="Helical" evidence="1">
    <location>
        <begin position="157"/>
        <end position="175"/>
    </location>
</feature>
<comment type="caution">
    <text evidence="2">The sequence shown here is derived from an EMBL/GenBank/DDBJ whole genome shotgun (WGS) entry which is preliminary data.</text>
</comment>
<feature type="transmembrane region" description="Helical" evidence="1">
    <location>
        <begin position="104"/>
        <end position="124"/>
    </location>
</feature>
<proteinExistence type="predicted"/>
<sequence length="191" mass="21573">MTSRTHDMVAFASLLTVATYYPPDSLNINTSISCLIGCTIGALIPDMDQATNRLWDLLPAGNLFGKIFRNLMLRHRTISHSVLGIWILYKVLEFIVPRILNPNYVNLEIVIASILIGFISHIAADMLTKEGVPLLFPLPFKIGFPPFESLRIKTGKFMENFVVFPSVIIYLVWLVSTRRNELLALIKLINN</sequence>
<name>A0A0G0IM54_9BACT</name>
<evidence type="ECO:0000256" key="1">
    <source>
        <dbReference type="SAM" id="Phobius"/>
    </source>
</evidence>
<dbReference type="Proteomes" id="UP000034096">
    <property type="component" value="Unassembled WGS sequence"/>
</dbReference>
<keyword evidence="1" id="KW-1133">Transmembrane helix</keyword>
<protein>
    <submittedName>
        <fullName evidence="2">Membrane protein containing DUF457, transmembrane</fullName>
    </submittedName>
</protein>
<dbReference type="EMBL" id="LBUE01000014">
    <property type="protein sequence ID" value="KKQ55757.1"/>
    <property type="molecule type" value="Genomic_DNA"/>
</dbReference>
<reference evidence="2 3" key="1">
    <citation type="journal article" date="2015" name="Nature">
        <title>rRNA introns, odd ribosomes, and small enigmatic genomes across a large radiation of phyla.</title>
        <authorList>
            <person name="Brown C.T."/>
            <person name="Hug L.A."/>
            <person name="Thomas B.C."/>
            <person name="Sharon I."/>
            <person name="Castelle C.J."/>
            <person name="Singh A."/>
            <person name="Wilkins M.J."/>
            <person name="Williams K.H."/>
            <person name="Banfield J.F."/>
        </authorList>
    </citation>
    <scope>NUCLEOTIDE SEQUENCE [LARGE SCALE GENOMIC DNA]</scope>
</reference>
<keyword evidence="1 2" id="KW-0812">Transmembrane</keyword>
<feature type="transmembrane region" description="Helical" evidence="1">
    <location>
        <begin position="73"/>
        <end position="92"/>
    </location>
</feature>